<dbReference type="AlphaFoldDB" id="A0AAE0FYB2"/>
<evidence type="ECO:0008006" key="4">
    <source>
        <dbReference type="Google" id="ProtNLM"/>
    </source>
</evidence>
<comment type="caution">
    <text evidence="2">The sequence shown here is derived from an EMBL/GenBank/DDBJ whole genome shotgun (WGS) entry which is preliminary data.</text>
</comment>
<protein>
    <recommendedName>
        <fullName evidence="4">Secreted protein</fullName>
    </recommendedName>
</protein>
<dbReference type="Proteomes" id="UP001190700">
    <property type="component" value="Unassembled WGS sequence"/>
</dbReference>
<evidence type="ECO:0000313" key="3">
    <source>
        <dbReference type="Proteomes" id="UP001190700"/>
    </source>
</evidence>
<keyword evidence="3" id="KW-1185">Reference proteome</keyword>
<reference evidence="2 3" key="1">
    <citation type="journal article" date="2015" name="Genome Biol. Evol.">
        <title>Comparative Genomics of a Bacterivorous Green Alga Reveals Evolutionary Causalities and Consequences of Phago-Mixotrophic Mode of Nutrition.</title>
        <authorList>
            <person name="Burns J.A."/>
            <person name="Paasch A."/>
            <person name="Narechania A."/>
            <person name="Kim E."/>
        </authorList>
    </citation>
    <scope>NUCLEOTIDE SEQUENCE [LARGE SCALE GENOMIC DNA]</scope>
    <source>
        <strain evidence="2 3">PLY_AMNH</strain>
    </source>
</reference>
<feature type="signal peptide" evidence="1">
    <location>
        <begin position="1"/>
        <end position="19"/>
    </location>
</feature>
<feature type="chain" id="PRO_5041945984" description="Secreted protein" evidence="1">
    <location>
        <begin position="20"/>
        <end position="166"/>
    </location>
</feature>
<proteinExistence type="predicted"/>
<sequence length="166" mass="18520">MFKLEALVTVACLLSLVTSAQHHRFTAQDAAFATNRNAPRHLQPVDAASAFQETQDPLCETWACSCQNISNQFGTNHVRRDFAKAPLAARTWWMKQQCNTVPKPPDHMLKRALRKRVEESAPTEKDAVFPHLPQTSRGFTGKISFLTSLLASVDIHVHIVHSSFGS</sequence>
<evidence type="ECO:0000256" key="1">
    <source>
        <dbReference type="SAM" id="SignalP"/>
    </source>
</evidence>
<gene>
    <name evidence="2" type="ORF">CYMTET_23202</name>
</gene>
<evidence type="ECO:0000313" key="2">
    <source>
        <dbReference type="EMBL" id="KAK3268286.1"/>
    </source>
</evidence>
<keyword evidence="1" id="KW-0732">Signal</keyword>
<accession>A0AAE0FYB2</accession>
<name>A0AAE0FYB2_9CHLO</name>
<dbReference type="EMBL" id="LGRX02011915">
    <property type="protein sequence ID" value="KAK3268286.1"/>
    <property type="molecule type" value="Genomic_DNA"/>
</dbReference>
<organism evidence="2 3">
    <name type="scientific">Cymbomonas tetramitiformis</name>
    <dbReference type="NCBI Taxonomy" id="36881"/>
    <lineage>
        <taxon>Eukaryota</taxon>
        <taxon>Viridiplantae</taxon>
        <taxon>Chlorophyta</taxon>
        <taxon>Pyramimonadophyceae</taxon>
        <taxon>Pyramimonadales</taxon>
        <taxon>Pyramimonadaceae</taxon>
        <taxon>Cymbomonas</taxon>
    </lineage>
</organism>